<keyword evidence="3" id="KW-1185">Reference proteome</keyword>
<accession>A0ABP1R931</accession>
<comment type="caution">
    <text evidence="2">The sequence shown here is derived from an EMBL/GenBank/DDBJ whole genome shotgun (WGS) entry which is preliminary data.</text>
</comment>
<evidence type="ECO:0000256" key="1">
    <source>
        <dbReference type="SAM" id="MobiDB-lite"/>
    </source>
</evidence>
<evidence type="ECO:0000313" key="2">
    <source>
        <dbReference type="EMBL" id="CAL8119338.1"/>
    </source>
</evidence>
<dbReference type="EMBL" id="CAXLJM020000058">
    <property type="protein sequence ID" value="CAL8119338.1"/>
    <property type="molecule type" value="Genomic_DNA"/>
</dbReference>
<sequence length="87" mass="9617">MALQQMVLFYLNPAAAEDHDDVELVEKLPSNQPNEVEKPTELPGKTDNITSHSETPDMIMQEPPNNYGEEVGITGNQNSVIATNFSM</sequence>
<protein>
    <submittedName>
        <fullName evidence="2">Uncharacterized protein</fullName>
    </submittedName>
</protein>
<gene>
    <name evidence="2" type="ORF">ODALV1_LOCUS18506</name>
</gene>
<proteinExistence type="predicted"/>
<organism evidence="2 3">
    <name type="scientific">Orchesella dallaii</name>
    <dbReference type="NCBI Taxonomy" id="48710"/>
    <lineage>
        <taxon>Eukaryota</taxon>
        <taxon>Metazoa</taxon>
        <taxon>Ecdysozoa</taxon>
        <taxon>Arthropoda</taxon>
        <taxon>Hexapoda</taxon>
        <taxon>Collembola</taxon>
        <taxon>Entomobryomorpha</taxon>
        <taxon>Entomobryoidea</taxon>
        <taxon>Orchesellidae</taxon>
        <taxon>Orchesellinae</taxon>
        <taxon>Orchesella</taxon>
    </lineage>
</organism>
<name>A0ABP1R931_9HEXA</name>
<feature type="region of interest" description="Disordered" evidence="1">
    <location>
        <begin position="29"/>
        <end position="73"/>
    </location>
</feature>
<dbReference type="Proteomes" id="UP001642540">
    <property type="component" value="Unassembled WGS sequence"/>
</dbReference>
<reference evidence="2 3" key="1">
    <citation type="submission" date="2024-08" db="EMBL/GenBank/DDBJ databases">
        <authorList>
            <person name="Cucini C."/>
            <person name="Frati F."/>
        </authorList>
    </citation>
    <scope>NUCLEOTIDE SEQUENCE [LARGE SCALE GENOMIC DNA]</scope>
</reference>
<evidence type="ECO:0000313" key="3">
    <source>
        <dbReference type="Proteomes" id="UP001642540"/>
    </source>
</evidence>